<dbReference type="PROSITE" id="PS51195">
    <property type="entry name" value="Q_MOTIF"/>
    <property type="match status" value="1"/>
</dbReference>
<sequence length="530" mass="60279">MNKFNELIKNTKLLRAIEDIGYDKPTEIQERAIPFVLEGRDLIAKSNTGTGKTASFGLPLLEKICEGEINQVLIVCPTRELVMQVEDEIRKYTKYTEFIKITSVFGGTPIDRQIRAIKKGVKIIVGTPGRILDHVKRKTIKLKDYDCVVLDEADEMLNMGFRDDIELILSKIEKEHQTILFSATMPKPIRDIAKTYLKNQVEIEVKAQYKTVETIDQVYYEIKRQGKKAEAVQQLLTYYSPNLSIIFCNMKSSVDDLVDDLNKAGIKAMGLHGDIKQDKRTKIMANFKKSKKAILVASDVAARGIDVNNIDLVLNYDLPQDNEVYVHRIGRTGRAGKNGLAITLVQGRKQNDRLRSVMKFTKANIVKKELPTLKDIQLKQQSQMMDQLTSLMDNQGIIPEHQKLMDDLLAQGYSYETMVSSLLTMVQGGEVIPATPMKKKRKVKDGVELKFTIGSEKKISPADIEHAILADCKVKQNQIGMIDIRKRYSIVIVEKDIAKKIINEMGKTKINNHVFDVRLYKKEKKNDLYN</sequence>
<feature type="short sequence motif" description="Q motif" evidence="6">
    <location>
        <begin position="2"/>
        <end position="30"/>
    </location>
</feature>
<comment type="caution">
    <text evidence="11">The sequence shown here is derived from an EMBL/GenBank/DDBJ whole genome shotgun (WGS) entry which is preliminary data.</text>
</comment>
<gene>
    <name evidence="11" type="ORF">J2S15_000900</name>
</gene>
<evidence type="ECO:0000256" key="3">
    <source>
        <dbReference type="ARBA" id="ARBA00022806"/>
    </source>
</evidence>
<dbReference type="SMART" id="SM00490">
    <property type="entry name" value="HELICc"/>
    <property type="match status" value="1"/>
</dbReference>
<dbReference type="PROSITE" id="PS00039">
    <property type="entry name" value="DEAD_ATP_HELICASE"/>
    <property type="match status" value="1"/>
</dbReference>
<dbReference type="EMBL" id="JAUSUR010000001">
    <property type="protein sequence ID" value="MDQ0360169.1"/>
    <property type="molecule type" value="Genomic_DNA"/>
</dbReference>
<dbReference type="SUPFAM" id="SSF52540">
    <property type="entry name" value="P-loop containing nucleoside triphosphate hydrolases"/>
    <property type="match status" value="1"/>
</dbReference>
<feature type="domain" description="Helicase C-terminal" evidence="9">
    <location>
        <begin position="214"/>
        <end position="377"/>
    </location>
</feature>
<accession>A0ABU0E079</accession>
<comment type="similarity">
    <text evidence="5 7">Belongs to the DEAD box helicase family.</text>
</comment>
<name>A0ABU0E079_9FIRM</name>
<dbReference type="PANTHER" id="PTHR47959:SF1">
    <property type="entry name" value="ATP-DEPENDENT RNA HELICASE DBPA"/>
    <property type="match status" value="1"/>
</dbReference>
<dbReference type="RefSeq" id="WP_307405842.1">
    <property type="nucleotide sequence ID" value="NZ_JAUSUR010000001.1"/>
</dbReference>
<evidence type="ECO:0000256" key="2">
    <source>
        <dbReference type="ARBA" id="ARBA00022801"/>
    </source>
</evidence>
<dbReference type="InterPro" id="IPR044742">
    <property type="entry name" value="DEAD/DEAH_RhlB"/>
</dbReference>
<keyword evidence="12" id="KW-1185">Reference proteome</keyword>
<dbReference type="GO" id="GO:0016787">
    <property type="term" value="F:hydrolase activity"/>
    <property type="evidence" value="ECO:0007669"/>
    <property type="project" value="UniProtKB-KW"/>
</dbReference>
<dbReference type="Gene3D" id="3.30.70.330">
    <property type="match status" value="1"/>
</dbReference>
<evidence type="ECO:0000259" key="10">
    <source>
        <dbReference type="PROSITE" id="PS51195"/>
    </source>
</evidence>
<dbReference type="GO" id="GO:0003724">
    <property type="term" value="F:RNA helicase activity"/>
    <property type="evidence" value="ECO:0007669"/>
    <property type="project" value="UniProtKB-EC"/>
</dbReference>
<evidence type="ECO:0000259" key="8">
    <source>
        <dbReference type="PROSITE" id="PS51192"/>
    </source>
</evidence>
<dbReference type="Proteomes" id="UP001230220">
    <property type="component" value="Unassembled WGS sequence"/>
</dbReference>
<evidence type="ECO:0000256" key="1">
    <source>
        <dbReference type="ARBA" id="ARBA00022741"/>
    </source>
</evidence>
<dbReference type="InterPro" id="IPR050079">
    <property type="entry name" value="DEAD_box_RNA_helicase"/>
</dbReference>
<dbReference type="InterPro" id="IPR014001">
    <property type="entry name" value="Helicase_ATP-bd"/>
</dbReference>
<keyword evidence="1 7" id="KW-0547">Nucleotide-binding</keyword>
<dbReference type="InterPro" id="IPR001650">
    <property type="entry name" value="Helicase_C-like"/>
</dbReference>
<evidence type="ECO:0000256" key="5">
    <source>
        <dbReference type="ARBA" id="ARBA00038437"/>
    </source>
</evidence>
<dbReference type="Pfam" id="PF03880">
    <property type="entry name" value="DbpA"/>
    <property type="match status" value="1"/>
</dbReference>
<dbReference type="InterPro" id="IPR012677">
    <property type="entry name" value="Nucleotide-bd_a/b_plait_sf"/>
</dbReference>
<evidence type="ECO:0000259" key="9">
    <source>
        <dbReference type="PROSITE" id="PS51194"/>
    </source>
</evidence>
<dbReference type="SMART" id="SM00487">
    <property type="entry name" value="DEXDc"/>
    <property type="match status" value="1"/>
</dbReference>
<proteinExistence type="inferred from homology"/>
<dbReference type="EC" id="3.6.4.13" evidence="11"/>
<dbReference type="Pfam" id="PF00271">
    <property type="entry name" value="Helicase_C"/>
    <property type="match status" value="1"/>
</dbReference>
<feature type="domain" description="Helicase ATP-binding" evidence="8">
    <location>
        <begin position="33"/>
        <end position="203"/>
    </location>
</feature>
<dbReference type="PROSITE" id="PS51192">
    <property type="entry name" value="HELICASE_ATP_BIND_1"/>
    <property type="match status" value="1"/>
</dbReference>
<dbReference type="Pfam" id="PF00270">
    <property type="entry name" value="DEAD"/>
    <property type="match status" value="1"/>
</dbReference>
<keyword evidence="4 7" id="KW-0067">ATP-binding</keyword>
<dbReference type="InterPro" id="IPR011545">
    <property type="entry name" value="DEAD/DEAH_box_helicase_dom"/>
</dbReference>
<evidence type="ECO:0000313" key="11">
    <source>
        <dbReference type="EMBL" id="MDQ0360169.1"/>
    </source>
</evidence>
<dbReference type="PROSITE" id="PS51194">
    <property type="entry name" value="HELICASE_CTER"/>
    <property type="match status" value="1"/>
</dbReference>
<reference evidence="11 12" key="1">
    <citation type="submission" date="2023-07" db="EMBL/GenBank/DDBJ databases">
        <title>Genomic Encyclopedia of Type Strains, Phase IV (KMG-IV): sequencing the most valuable type-strain genomes for metagenomic binning, comparative biology and taxonomic classification.</title>
        <authorList>
            <person name="Goeker M."/>
        </authorList>
    </citation>
    <scope>NUCLEOTIDE SEQUENCE [LARGE SCALE GENOMIC DNA]</scope>
    <source>
        <strain evidence="11 12">DSM 16784</strain>
    </source>
</reference>
<dbReference type="CDD" id="cd18787">
    <property type="entry name" value="SF2_C_DEAD"/>
    <property type="match status" value="1"/>
</dbReference>
<protein>
    <submittedName>
        <fullName evidence="11">ATP-dependent RNA helicase DeaD</fullName>
        <ecNumber evidence="11">3.6.4.13</ecNumber>
    </submittedName>
</protein>
<feature type="domain" description="DEAD-box RNA helicase Q" evidence="10">
    <location>
        <begin position="2"/>
        <end position="30"/>
    </location>
</feature>
<organism evidence="11 12">
    <name type="scientific">Breznakia pachnodae</name>
    <dbReference type="NCBI Taxonomy" id="265178"/>
    <lineage>
        <taxon>Bacteria</taxon>
        <taxon>Bacillati</taxon>
        <taxon>Bacillota</taxon>
        <taxon>Erysipelotrichia</taxon>
        <taxon>Erysipelotrichales</taxon>
        <taxon>Erysipelotrichaceae</taxon>
        <taxon>Breznakia</taxon>
    </lineage>
</organism>
<evidence type="ECO:0000256" key="7">
    <source>
        <dbReference type="RuleBase" id="RU000492"/>
    </source>
</evidence>
<keyword evidence="3 7" id="KW-0347">Helicase</keyword>
<dbReference type="InterPro" id="IPR000629">
    <property type="entry name" value="RNA-helicase_DEAD-box_CS"/>
</dbReference>
<evidence type="ECO:0000256" key="4">
    <source>
        <dbReference type="ARBA" id="ARBA00022840"/>
    </source>
</evidence>
<dbReference type="InterPro" id="IPR014014">
    <property type="entry name" value="RNA_helicase_DEAD_Q_motif"/>
</dbReference>
<keyword evidence="2 7" id="KW-0378">Hydrolase</keyword>
<dbReference type="CDD" id="cd00268">
    <property type="entry name" value="DEADc"/>
    <property type="match status" value="1"/>
</dbReference>
<evidence type="ECO:0000313" key="12">
    <source>
        <dbReference type="Proteomes" id="UP001230220"/>
    </source>
</evidence>
<dbReference type="CDD" id="cd12252">
    <property type="entry name" value="RRM_DbpA"/>
    <property type="match status" value="1"/>
</dbReference>
<dbReference type="InterPro" id="IPR027417">
    <property type="entry name" value="P-loop_NTPase"/>
</dbReference>
<dbReference type="InterPro" id="IPR005580">
    <property type="entry name" value="DbpA/CsdA_RNA-bd_dom"/>
</dbReference>
<dbReference type="PANTHER" id="PTHR47959">
    <property type="entry name" value="ATP-DEPENDENT RNA HELICASE RHLE-RELATED"/>
    <property type="match status" value="1"/>
</dbReference>
<dbReference type="Gene3D" id="3.40.50.300">
    <property type="entry name" value="P-loop containing nucleotide triphosphate hydrolases"/>
    <property type="match status" value="2"/>
</dbReference>
<evidence type="ECO:0000256" key="6">
    <source>
        <dbReference type="PROSITE-ProRule" id="PRU00552"/>
    </source>
</evidence>